<dbReference type="PANTHER" id="PTHR21039">
    <property type="entry name" value="HISTIDINOL PHOSPHATASE-RELATED"/>
    <property type="match status" value="1"/>
</dbReference>
<name>A0A8T4GFC4_9EURY</name>
<evidence type="ECO:0000313" key="10">
    <source>
        <dbReference type="EMBL" id="MBP1921892.1"/>
    </source>
</evidence>
<evidence type="ECO:0000256" key="6">
    <source>
        <dbReference type="ARBA" id="ARBA00023102"/>
    </source>
</evidence>
<evidence type="ECO:0000256" key="7">
    <source>
        <dbReference type="ARBA" id="ARBA00049158"/>
    </source>
</evidence>
<reference evidence="10" key="1">
    <citation type="submission" date="2021-03" db="EMBL/GenBank/DDBJ databases">
        <title>Genomic Encyclopedia of Type Strains, Phase IV (KMG-IV): sequencing the most valuable type-strain genomes for metagenomic binning, comparative biology and taxonomic classification.</title>
        <authorList>
            <person name="Goeker M."/>
        </authorList>
    </citation>
    <scope>NUCLEOTIDE SEQUENCE</scope>
    <source>
        <strain evidence="10">DSM 23564</strain>
    </source>
</reference>
<dbReference type="EC" id="3.1.3.15" evidence="3"/>
<keyword evidence="6" id="KW-0368">Histidine biosynthesis</keyword>
<dbReference type="GO" id="GO:0005737">
    <property type="term" value="C:cytoplasm"/>
    <property type="evidence" value="ECO:0007669"/>
    <property type="project" value="TreeGrafter"/>
</dbReference>
<dbReference type="InterPro" id="IPR010140">
    <property type="entry name" value="Histidinol_P_phosphatase_HisJ"/>
</dbReference>
<comment type="similarity">
    <text evidence="2">Belongs to the PHP hydrolase family. HisK subfamily.</text>
</comment>
<evidence type="ECO:0000256" key="2">
    <source>
        <dbReference type="ARBA" id="ARBA00009152"/>
    </source>
</evidence>
<dbReference type="Gene3D" id="3.20.20.140">
    <property type="entry name" value="Metal-dependent hydrolases"/>
    <property type="match status" value="1"/>
</dbReference>
<organism evidence="10 11">
    <name type="scientific">Halorubrum alkaliphilum</name>
    <dbReference type="NCBI Taxonomy" id="261290"/>
    <lineage>
        <taxon>Archaea</taxon>
        <taxon>Methanobacteriati</taxon>
        <taxon>Methanobacteriota</taxon>
        <taxon>Stenosarchaea group</taxon>
        <taxon>Halobacteria</taxon>
        <taxon>Halobacteriales</taxon>
        <taxon>Haloferacaceae</taxon>
        <taxon>Halorubrum</taxon>
    </lineage>
</organism>
<dbReference type="InterPro" id="IPR004013">
    <property type="entry name" value="PHP_dom"/>
</dbReference>
<evidence type="ECO:0000256" key="8">
    <source>
        <dbReference type="SAM" id="MobiDB-lite"/>
    </source>
</evidence>
<dbReference type="SUPFAM" id="SSF89550">
    <property type="entry name" value="PHP domain-like"/>
    <property type="match status" value="1"/>
</dbReference>
<feature type="domain" description="PHP" evidence="9">
    <location>
        <begin position="20"/>
        <end position="176"/>
    </location>
</feature>
<comment type="catalytic activity">
    <reaction evidence="7">
        <text>L-histidinol phosphate + H2O = L-histidinol + phosphate</text>
        <dbReference type="Rhea" id="RHEA:14465"/>
        <dbReference type="ChEBI" id="CHEBI:15377"/>
        <dbReference type="ChEBI" id="CHEBI:43474"/>
        <dbReference type="ChEBI" id="CHEBI:57699"/>
        <dbReference type="ChEBI" id="CHEBI:57980"/>
        <dbReference type="EC" id="3.1.3.15"/>
    </reaction>
</comment>
<dbReference type="OrthoDB" id="9968at2157"/>
<evidence type="ECO:0000256" key="4">
    <source>
        <dbReference type="ARBA" id="ARBA00022605"/>
    </source>
</evidence>
<accession>A0A8T4GFC4</accession>
<dbReference type="Proteomes" id="UP000823588">
    <property type="component" value="Unassembled WGS sequence"/>
</dbReference>
<dbReference type="GO" id="GO:0000105">
    <property type="term" value="P:L-histidine biosynthetic process"/>
    <property type="evidence" value="ECO:0007669"/>
    <property type="project" value="UniProtKB-KW"/>
</dbReference>
<evidence type="ECO:0000256" key="5">
    <source>
        <dbReference type="ARBA" id="ARBA00022801"/>
    </source>
</evidence>
<protein>
    <recommendedName>
        <fullName evidence="3">histidinol-phosphatase</fullName>
        <ecNumber evidence="3">3.1.3.15</ecNumber>
    </recommendedName>
</protein>
<keyword evidence="5 10" id="KW-0378">Hydrolase</keyword>
<evidence type="ECO:0000256" key="3">
    <source>
        <dbReference type="ARBA" id="ARBA00013085"/>
    </source>
</evidence>
<gene>
    <name evidence="10" type="ORF">J2751_000889</name>
</gene>
<keyword evidence="11" id="KW-1185">Reference proteome</keyword>
<comment type="caution">
    <text evidence="10">The sequence shown here is derived from an EMBL/GenBank/DDBJ whole genome shotgun (WGS) entry which is preliminary data.</text>
</comment>
<keyword evidence="4" id="KW-0028">Amino-acid biosynthesis</keyword>
<dbReference type="AlphaFoldDB" id="A0A8T4GFC4"/>
<evidence type="ECO:0000313" key="11">
    <source>
        <dbReference type="Proteomes" id="UP000823588"/>
    </source>
</evidence>
<feature type="region of interest" description="Disordered" evidence="8">
    <location>
        <begin position="277"/>
        <end position="298"/>
    </location>
</feature>
<dbReference type="EMBL" id="JAGGKQ010000004">
    <property type="protein sequence ID" value="MBP1921892.1"/>
    <property type="molecule type" value="Genomic_DNA"/>
</dbReference>
<dbReference type="PANTHER" id="PTHR21039:SF0">
    <property type="entry name" value="HISTIDINOL-PHOSPHATASE"/>
    <property type="match status" value="1"/>
</dbReference>
<dbReference type="Pfam" id="PF02811">
    <property type="entry name" value="PHP"/>
    <property type="match status" value="1"/>
</dbReference>
<dbReference type="GO" id="GO:0004401">
    <property type="term" value="F:histidinol-phosphatase activity"/>
    <property type="evidence" value="ECO:0007669"/>
    <property type="project" value="UniProtKB-EC"/>
</dbReference>
<dbReference type="RefSeq" id="WP_209483534.1">
    <property type="nucleotide sequence ID" value="NZ_JAGGKQ010000004.1"/>
</dbReference>
<dbReference type="InterPro" id="IPR016195">
    <property type="entry name" value="Pol/histidinol_Pase-like"/>
</dbReference>
<comment type="pathway">
    <text evidence="1">Amino-acid biosynthesis; L-histidine biosynthesis; L-histidine from 5-phospho-alpha-D-ribose 1-diphosphate: step 8/9.</text>
</comment>
<sequence>MSFPDGLTPVEALRSIVTVDIHTHTSYSDGSGIPLMLDAAESAGLDAVGFADHCSLSRAWRDERLLWNRNFDRTYTRRREAIGIADARTDLSVYDAVEMDYEPALEPAIEAFLDDAGFDYALGSVHYVAGKQVFPFESFTDVSDAERRAFVDDYYDAVVSLVDSELFDVLAHVDLVENHPALNGLTTDAHRERVAAACADSRTVPEINAGRAGERGEFDLFHPTEPFIRAFRDHGIRFVVGTDAHDPEDFADRVPLLERCLEEQGIEPLEVETLCSEVDGGRSSSASETGVPDPSEAP</sequence>
<evidence type="ECO:0000256" key="1">
    <source>
        <dbReference type="ARBA" id="ARBA00004970"/>
    </source>
</evidence>
<evidence type="ECO:0000259" key="9">
    <source>
        <dbReference type="Pfam" id="PF02811"/>
    </source>
</evidence>
<proteinExistence type="inferred from homology"/>